<dbReference type="GO" id="GO:0046872">
    <property type="term" value="F:metal ion binding"/>
    <property type="evidence" value="ECO:0007669"/>
    <property type="project" value="InterPro"/>
</dbReference>
<comment type="caution">
    <text evidence="5">The sequence shown here is derived from an EMBL/GenBank/DDBJ whole genome shotgun (WGS) entry which is preliminary data.</text>
</comment>
<reference evidence="5 6" key="1">
    <citation type="journal article" date="2017" name="Nat. Commun.">
        <title>Genome assembly with in vitro proximity ligation data and whole-genome triplication in lettuce.</title>
        <authorList>
            <person name="Reyes-Chin-Wo S."/>
            <person name="Wang Z."/>
            <person name="Yang X."/>
            <person name="Kozik A."/>
            <person name="Arikit S."/>
            <person name="Song C."/>
            <person name="Xia L."/>
            <person name="Froenicke L."/>
            <person name="Lavelle D.O."/>
            <person name="Truco M.J."/>
            <person name="Xia R."/>
            <person name="Zhu S."/>
            <person name="Xu C."/>
            <person name="Xu H."/>
            <person name="Xu X."/>
            <person name="Cox K."/>
            <person name="Korf I."/>
            <person name="Meyers B.C."/>
            <person name="Michelmore R.W."/>
        </authorList>
    </citation>
    <scope>NUCLEOTIDE SEQUENCE [LARGE SCALE GENOMIC DNA]</scope>
    <source>
        <strain evidence="6">cv. Salinas</strain>
        <tissue evidence="5">Seedlings</tissue>
    </source>
</reference>
<name>A0A9R1W2V8_LACSA</name>
<keyword evidence="3" id="KW-0963">Cytoplasm</keyword>
<dbReference type="GO" id="GO:0006007">
    <property type="term" value="P:glucose catabolic process"/>
    <property type="evidence" value="ECO:0007669"/>
    <property type="project" value="InterPro"/>
</dbReference>
<protein>
    <recommendedName>
        <fullName evidence="4">Metalloenzyme domain-containing protein</fullName>
    </recommendedName>
</protein>
<evidence type="ECO:0000256" key="1">
    <source>
        <dbReference type="ARBA" id="ARBA00004496"/>
    </source>
</evidence>
<dbReference type="InterPro" id="IPR006124">
    <property type="entry name" value="Metalloenzyme"/>
</dbReference>
<evidence type="ECO:0000256" key="3">
    <source>
        <dbReference type="ARBA" id="ARBA00022490"/>
    </source>
</evidence>
<dbReference type="PANTHER" id="PTHR31637">
    <property type="entry name" value="2,3-BISPHOSPHOGLYCERATE-INDEPENDENT PHOSPHOGLYCERATE MUTASE"/>
    <property type="match status" value="1"/>
</dbReference>
<sequence>MLALHVLLNIPNGGMVRHTGYVEATVVTCKAAKEAVKMILYVVDQVGGIFVVTVDHDNAEDMVKMNKKGEHVLDKVGNVQILTSHTLQQVT</sequence>
<dbReference type="Pfam" id="PF01676">
    <property type="entry name" value="Metalloenzyme"/>
    <property type="match status" value="1"/>
</dbReference>
<evidence type="ECO:0000313" key="6">
    <source>
        <dbReference type="Proteomes" id="UP000235145"/>
    </source>
</evidence>
<dbReference type="Gene3D" id="3.40.720.10">
    <property type="entry name" value="Alkaline Phosphatase, subunit A"/>
    <property type="match status" value="1"/>
</dbReference>
<proteinExistence type="predicted"/>
<gene>
    <name evidence="5" type="ORF">LSAT_V11C300134600</name>
</gene>
<dbReference type="PANTHER" id="PTHR31637:SF7">
    <property type="entry name" value="2,3-BISPHOSPHOGLYCERATE-INDEPENDENT PHOSPHOGLYCERATE MUTASE 1"/>
    <property type="match status" value="1"/>
</dbReference>
<comment type="subunit">
    <text evidence="2">Monomer.</text>
</comment>
<accession>A0A9R1W2V8</accession>
<feature type="domain" description="Metalloenzyme" evidence="4">
    <location>
        <begin position="6"/>
        <end position="90"/>
    </location>
</feature>
<dbReference type="SUPFAM" id="SSF53649">
    <property type="entry name" value="Alkaline phosphatase-like"/>
    <property type="match status" value="1"/>
</dbReference>
<dbReference type="GO" id="GO:0005737">
    <property type="term" value="C:cytoplasm"/>
    <property type="evidence" value="ECO:0007669"/>
    <property type="project" value="UniProtKB-SubCell"/>
</dbReference>
<evidence type="ECO:0000256" key="2">
    <source>
        <dbReference type="ARBA" id="ARBA00011245"/>
    </source>
</evidence>
<dbReference type="InterPro" id="IPR017850">
    <property type="entry name" value="Alkaline_phosphatase_core_sf"/>
</dbReference>
<keyword evidence="6" id="KW-1185">Reference proteome</keyword>
<organism evidence="5 6">
    <name type="scientific">Lactuca sativa</name>
    <name type="common">Garden lettuce</name>
    <dbReference type="NCBI Taxonomy" id="4236"/>
    <lineage>
        <taxon>Eukaryota</taxon>
        <taxon>Viridiplantae</taxon>
        <taxon>Streptophyta</taxon>
        <taxon>Embryophyta</taxon>
        <taxon>Tracheophyta</taxon>
        <taxon>Spermatophyta</taxon>
        <taxon>Magnoliopsida</taxon>
        <taxon>eudicotyledons</taxon>
        <taxon>Gunneridae</taxon>
        <taxon>Pentapetalae</taxon>
        <taxon>asterids</taxon>
        <taxon>campanulids</taxon>
        <taxon>Asterales</taxon>
        <taxon>Asteraceae</taxon>
        <taxon>Cichorioideae</taxon>
        <taxon>Cichorieae</taxon>
        <taxon>Lactucinae</taxon>
        <taxon>Lactuca</taxon>
    </lineage>
</organism>
<dbReference type="AlphaFoldDB" id="A0A9R1W2V8"/>
<dbReference type="EMBL" id="NBSK02000003">
    <property type="protein sequence ID" value="KAJ0218797.1"/>
    <property type="molecule type" value="Genomic_DNA"/>
</dbReference>
<evidence type="ECO:0000259" key="4">
    <source>
        <dbReference type="Pfam" id="PF01676"/>
    </source>
</evidence>
<dbReference type="Proteomes" id="UP000235145">
    <property type="component" value="Unassembled WGS sequence"/>
</dbReference>
<dbReference type="GO" id="GO:0004619">
    <property type="term" value="F:phosphoglycerate mutase activity"/>
    <property type="evidence" value="ECO:0007669"/>
    <property type="project" value="InterPro"/>
</dbReference>
<dbReference type="InterPro" id="IPR005995">
    <property type="entry name" value="Pgm_bpd_ind"/>
</dbReference>
<comment type="subcellular location">
    <subcellularLocation>
        <location evidence="1">Cytoplasm</location>
    </subcellularLocation>
</comment>
<evidence type="ECO:0000313" key="5">
    <source>
        <dbReference type="EMBL" id="KAJ0218797.1"/>
    </source>
</evidence>